<evidence type="ECO:0000259" key="9">
    <source>
        <dbReference type="Pfam" id="PF05193"/>
    </source>
</evidence>
<sequence length="910" mass="102679">MDLLPSSAETPLIARKQGFRSLKLVNVPLDEVLPEEPVGVHYGVLDNGLSYYVRSNPKPRMRAALALAVRVGSVLEEEEERGVAHIVEHLAFSATTKYTNHDIVKFLESIGAEFGACQNAMTSSDETVYELLVPVDKPDLLSQAISVLAEFSSEVRVSADDLEKERGAVLEEYRWGRNASGRMQDAHWALMFKIRRCVLLETKIDVAVENGYAVRLPIGLEKVIRTVTHDTVKQFYRKWYHLHNMAVIAVGDFADTQSVVELIKKHFGQKVSASGPPPRIPDIPSAVMISCKIPVGEMKIVKDYRDSLVEAMFHCALNQRFFKISRRQDPPYFSCSSGADALVRPVKAYIMTSSCREKGTIEALESMLMEVARVRLHGFSEREISTVRALMMSDIESAYLERDQMQSTSLRDEYLQHFLHKEPVVGIDYEAQLQKSILPHTDHSADVNAHRAAFFFASIFFLLDREEFCSLVLFSGFAYGGLSELSESEYISCSLGSTIAGEIGVFGYKPSVLMDMLAGKRAEVGTKVGSYMRTFSGDCSPSDLETALQLVYQLFTTDVIPGEQEVKIVMQMAKEAILAQERDPYTAFANRPIRIDDLRKVDPFKACQYFNNCFKDPSTFSIVIVGNIHQEVALPLILQYLGGIPKPSGPILHFNRDDLQGLPFTFPATIIRALGKKILKPVFTASRCDLKRYVKLDLREVVRSPMVEAQCSVQLAFPVELKNNSMMEEIHYVGFLSKLLETKIMQTLRFKHGQIYSVGVSVFLGGNKPSRTADVRGDVDLALDEIMFLQEQGPSERDVSTILEIEQRAHENGLQENYYWLDRILRSYQSRAYLGDPSTSFKAQDEGRIKVRDSLTPLTVQLALQRILPFPCRKQYTVVILMPYLSRLKLLKSFFKLRSNRFSLDAKIEF</sequence>
<feature type="domain" description="Peptidase M16 C-terminal" evidence="9">
    <location>
        <begin position="609"/>
        <end position="763"/>
    </location>
</feature>
<feature type="domain" description="Peptidase M16 C-terminal" evidence="9">
    <location>
        <begin position="227"/>
        <end position="295"/>
    </location>
</feature>
<keyword evidence="5" id="KW-0862">Zinc</keyword>
<evidence type="ECO:0000313" key="11">
    <source>
        <dbReference type="Proteomes" id="UP001180020"/>
    </source>
</evidence>
<dbReference type="PROSITE" id="PS00143">
    <property type="entry name" value="INSULINASE"/>
    <property type="match status" value="1"/>
</dbReference>
<dbReference type="Pfam" id="PF05193">
    <property type="entry name" value="Peptidase_M16_C"/>
    <property type="match status" value="2"/>
</dbReference>
<dbReference type="GO" id="GO:0046872">
    <property type="term" value="F:metal ion binding"/>
    <property type="evidence" value="ECO:0007669"/>
    <property type="project" value="UniProtKB-KW"/>
</dbReference>
<evidence type="ECO:0000256" key="1">
    <source>
        <dbReference type="ARBA" id="ARBA00007261"/>
    </source>
</evidence>
<evidence type="ECO:0008006" key="12">
    <source>
        <dbReference type="Google" id="ProtNLM"/>
    </source>
</evidence>
<dbReference type="PANTHER" id="PTHR43690">
    <property type="entry name" value="NARDILYSIN"/>
    <property type="match status" value="1"/>
</dbReference>
<evidence type="ECO:0000256" key="4">
    <source>
        <dbReference type="ARBA" id="ARBA00022801"/>
    </source>
</evidence>
<organism evidence="10 11">
    <name type="scientific">Acorus calamus</name>
    <name type="common">Sweet flag</name>
    <dbReference type="NCBI Taxonomy" id="4465"/>
    <lineage>
        <taxon>Eukaryota</taxon>
        <taxon>Viridiplantae</taxon>
        <taxon>Streptophyta</taxon>
        <taxon>Embryophyta</taxon>
        <taxon>Tracheophyta</taxon>
        <taxon>Spermatophyta</taxon>
        <taxon>Magnoliopsida</taxon>
        <taxon>Liliopsida</taxon>
        <taxon>Acoraceae</taxon>
        <taxon>Acorus</taxon>
    </lineage>
</organism>
<evidence type="ECO:0000256" key="3">
    <source>
        <dbReference type="ARBA" id="ARBA00022723"/>
    </source>
</evidence>
<dbReference type="InterPro" id="IPR007863">
    <property type="entry name" value="Peptidase_M16_C"/>
</dbReference>
<dbReference type="Proteomes" id="UP001180020">
    <property type="component" value="Unassembled WGS sequence"/>
</dbReference>
<dbReference type="SUPFAM" id="SSF63411">
    <property type="entry name" value="LuxS/MPP-like metallohydrolase"/>
    <property type="match status" value="2"/>
</dbReference>
<gene>
    <name evidence="10" type="ORF">QJS10_CPB20g00495</name>
</gene>
<keyword evidence="3" id="KW-0479">Metal-binding</keyword>
<dbReference type="AlphaFoldDB" id="A0AAV9C972"/>
<keyword evidence="6" id="KW-0482">Metalloprotease</keyword>
<evidence type="ECO:0000259" key="8">
    <source>
        <dbReference type="Pfam" id="PF00675"/>
    </source>
</evidence>
<reference evidence="10" key="2">
    <citation type="submission" date="2023-06" db="EMBL/GenBank/DDBJ databases">
        <authorList>
            <person name="Ma L."/>
            <person name="Liu K.-W."/>
            <person name="Li Z."/>
            <person name="Hsiao Y.-Y."/>
            <person name="Qi Y."/>
            <person name="Fu T."/>
            <person name="Tang G."/>
            <person name="Zhang D."/>
            <person name="Sun W.-H."/>
            <person name="Liu D.-K."/>
            <person name="Li Y."/>
            <person name="Chen G.-Z."/>
            <person name="Liu X.-D."/>
            <person name="Liao X.-Y."/>
            <person name="Jiang Y.-T."/>
            <person name="Yu X."/>
            <person name="Hao Y."/>
            <person name="Huang J."/>
            <person name="Zhao X.-W."/>
            <person name="Ke S."/>
            <person name="Chen Y.-Y."/>
            <person name="Wu W.-L."/>
            <person name="Hsu J.-L."/>
            <person name="Lin Y.-F."/>
            <person name="Huang M.-D."/>
            <person name="Li C.-Y."/>
            <person name="Huang L."/>
            <person name="Wang Z.-W."/>
            <person name="Zhao X."/>
            <person name="Zhong W.-Y."/>
            <person name="Peng D.-H."/>
            <person name="Ahmad S."/>
            <person name="Lan S."/>
            <person name="Zhang J.-S."/>
            <person name="Tsai W.-C."/>
            <person name="Van De Peer Y."/>
            <person name="Liu Z.-J."/>
        </authorList>
    </citation>
    <scope>NUCLEOTIDE SEQUENCE</scope>
    <source>
        <strain evidence="10">CP</strain>
        <tissue evidence="10">Leaves</tissue>
    </source>
</reference>
<dbReference type="GO" id="GO:0006508">
    <property type="term" value="P:proteolysis"/>
    <property type="evidence" value="ECO:0007669"/>
    <property type="project" value="UniProtKB-KW"/>
</dbReference>
<feature type="domain" description="Peptidase M16 N-terminal" evidence="8">
    <location>
        <begin position="58"/>
        <end position="173"/>
    </location>
</feature>
<dbReference type="Gene3D" id="3.30.830.10">
    <property type="entry name" value="Metalloenzyme, LuxS/M16 peptidase-like"/>
    <property type="match status" value="3"/>
</dbReference>
<dbReference type="InterPro" id="IPR050626">
    <property type="entry name" value="Peptidase_M16"/>
</dbReference>
<dbReference type="InterPro" id="IPR001431">
    <property type="entry name" value="Pept_M16_Zn_BS"/>
</dbReference>
<keyword evidence="4" id="KW-0378">Hydrolase</keyword>
<name>A0AAV9C972_ACOCL</name>
<comment type="similarity">
    <text evidence="1 7">Belongs to the peptidase M16 family.</text>
</comment>
<dbReference type="GO" id="GO:0004222">
    <property type="term" value="F:metalloendopeptidase activity"/>
    <property type="evidence" value="ECO:0007669"/>
    <property type="project" value="InterPro"/>
</dbReference>
<keyword evidence="11" id="KW-1185">Reference proteome</keyword>
<dbReference type="InterPro" id="IPR011765">
    <property type="entry name" value="Pept_M16_N"/>
</dbReference>
<dbReference type="Pfam" id="PF00675">
    <property type="entry name" value="Peptidase_M16"/>
    <property type="match status" value="1"/>
</dbReference>
<evidence type="ECO:0000256" key="2">
    <source>
        <dbReference type="ARBA" id="ARBA00022670"/>
    </source>
</evidence>
<comment type="caution">
    <text evidence="10">The sequence shown here is derived from an EMBL/GenBank/DDBJ whole genome shotgun (WGS) entry which is preliminary data.</text>
</comment>
<keyword evidence="2" id="KW-0645">Protease</keyword>
<evidence type="ECO:0000313" key="10">
    <source>
        <dbReference type="EMBL" id="KAK1285275.1"/>
    </source>
</evidence>
<reference evidence="10" key="1">
    <citation type="journal article" date="2023" name="Nat. Commun.">
        <title>Diploid and tetraploid genomes of Acorus and the evolution of monocots.</title>
        <authorList>
            <person name="Ma L."/>
            <person name="Liu K.W."/>
            <person name="Li Z."/>
            <person name="Hsiao Y.Y."/>
            <person name="Qi Y."/>
            <person name="Fu T."/>
            <person name="Tang G.D."/>
            <person name="Zhang D."/>
            <person name="Sun W.H."/>
            <person name="Liu D.K."/>
            <person name="Li Y."/>
            <person name="Chen G.Z."/>
            <person name="Liu X.D."/>
            <person name="Liao X.Y."/>
            <person name="Jiang Y.T."/>
            <person name="Yu X."/>
            <person name="Hao Y."/>
            <person name="Huang J."/>
            <person name="Zhao X.W."/>
            <person name="Ke S."/>
            <person name="Chen Y.Y."/>
            <person name="Wu W.L."/>
            <person name="Hsu J.L."/>
            <person name="Lin Y.F."/>
            <person name="Huang M.D."/>
            <person name="Li C.Y."/>
            <person name="Huang L."/>
            <person name="Wang Z.W."/>
            <person name="Zhao X."/>
            <person name="Zhong W.Y."/>
            <person name="Peng D.H."/>
            <person name="Ahmad S."/>
            <person name="Lan S."/>
            <person name="Zhang J.S."/>
            <person name="Tsai W.C."/>
            <person name="Van de Peer Y."/>
            <person name="Liu Z.J."/>
        </authorList>
    </citation>
    <scope>NUCLEOTIDE SEQUENCE</scope>
    <source>
        <strain evidence="10">CP</strain>
    </source>
</reference>
<proteinExistence type="inferred from homology"/>
<evidence type="ECO:0000256" key="6">
    <source>
        <dbReference type="ARBA" id="ARBA00023049"/>
    </source>
</evidence>
<evidence type="ECO:0000256" key="5">
    <source>
        <dbReference type="ARBA" id="ARBA00022833"/>
    </source>
</evidence>
<evidence type="ECO:0000256" key="7">
    <source>
        <dbReference type="RuleBase" id="RU004447"/>
    </source>
</evidence>
<accession>A0AAV9C972</accession>
<dbReference type="EMBL" id="JAUJYO010000020">
    <property type="protein sequence ID" value="KAK1285275.1"/>
    <property type="molecule type" value="Genomic_DNA"/>
</dbReference>
<protein>
    <recommendedName>
        <fullName evidence="12">Zinc protease PQQL-like</fullName>
    </recommendedName>
</protein>
<dbReference type="InterPro" id="IPR011249">
    <property type="entry name" value="Metalloenz_LuxS/M16"/>
</dbReference>
<dbReference type="PANTHER" id="PTHR43690:SF34">
    <property type="entry name" value="ZINC PROTEASE PQQL-LIKE"/>
    <property type="match status" value="1"/>
</dbReference>